<keyword evidence="6" id="KW-0732">Signal</keyword>
<evidence type="ECO:0000256" key="7">
    <source>
        <dbReference type="ARBA" id="ARBA00022989"/>
    </source>
</evidence>
<dbReference type="FunFam" id="3.40.190.10:FF:000103">
    <property type="entry name" value="Glutamate receptor"/>
    <property type="match status" value="1"/>
</dbReference>
<comment type="similarity">
    <text evidence="2 15">Belongs to the glutamate-gated ion channel (TC 1.A.10.1) family.</text>
</comment>
<evidence type="ECO:0000256" key="12">
    <source>
        <dbReference type="ARBA" id="ARBA00023286"/>
    </source>
</evidence>
<dbReference type="Gene3D" id="3.40.50.2300">
    <property type="match status" value="2"/>
</dbReference>
<evidence type="ECO:0000256" key="3">
    <source>
        <dbReference type="ARBA" id="ARBA00011095"/>
    </source>
</evidence>
<dbReference type="InterPro" id="IPR028082">
    <property type="entry name" value="Peripla_BP_I"/>
</dbReference>
<evidence type="ECO:0000256" key="11">
    <source>
        <dbReference type="ARBA" id="ARBA00023180"/>
    </source>
</evidence>
<dbReference type="Pfam" id="PF00060">
    <property type="entry name" value="Lig_chan"/>
    <property type="match status" value="1"/>
</dbReference>
<dbReference type="SUPFAM" id="SSF53850">
    <property type="entry name" value="Periplasmic binding protein-like II"/>
    <property type="match status" value="1"/>
</dbReference>
<keyword evidence="8 15" id="KW-0406">Ion transport</keyword>
<proteinExistence type="inferred from homology"/>
<dbReference type="AlphaFoldDB" id="A0AAV8GCB2"/>
<dbReference type="GO" id="GO:0016020">
    <property type="term" value="C:membrane"/>
    <property type="evidence" value="ECO:0007669"/>
    <property type="project" value="UniProtKB-SubCell"/>
</dbReference>
<evidence type="ECO:0000256" key="10">
    <source>
        <dbReference type="ARBA" id="ARBA00023170"/>
    </source>
</evidence>
<reference evidence="20" key="1">
    <citation type="submission" date="2022-08" db="EMBL/GenBank/DDBJ databases">
        <authorList>
            <person name="Marques A."/>
        </authorList>
    </citation>
    <scope>NUCLEOTIDE SEQUENCE</scope>
    <source>
        <strain evidence="20">RhyPub2mFocal</strain>
        <tissue evidence="20">Leaves</tissue>
    </source>
</reference>
<evidence type="ECO:0000256" key="16">
    <source>
        <dbReference type="PIRSR" id="PIRSR037090-50"/>
    </source>
</evidence>
<evidence type="ECO:0000256" key="13">
    <source>
        <dbReference type="ARBA" id="ARBA00023303"/>
    </source>
</evidence>
<dbReference type="Proteomes" id="UP001140206">
    <property type="component" value="Chromosome 2"/>
</dbReference>
<dbReference type="GO" id="GO:0015276">
    <property type="term" value="F:ligand-gated monoatomic ion channel activity"/>
    <property type="evidence" value="ECO:0007669"/>
    <property type="project" value="InterPro"/>
</dbReference>
<keyword evidence="10 15" id="KW-0675">Receptor</keyword>
<accession>A0AAV8GCB2</accession>
<keyword evidence="4 15" id="KW-0813">Transport</keyword>
<dbReference type="SUPFAM" id="SSF53822">
    <property type="entry name" value="Periplasmic binding protein-like I"/>
    <property type="match status" value="1"/>
</dbReference>
<keyword evidence="11" id="KW-0325">Glycoprotein</keyword>
<comment type="function">
    <text evidence="14">Glutamate-gated receptor that probably acts as a non-selective cation channel. May be involved in light-signal transduction and calcium homeostasis via the regulation of calcium influx into cells.</text>
</comment>
<comment type="subunit">
    <text evidence="3">May form heteromers.</text>
</comment>
<keyword evidence="12 15" id="KW-1071">Ligand-gated ion channel</keyword>
<dbReference type="SMART" id="SM00079">
    <property type="entry name" value="PBPe"/>
    <property type="match status" value="1"/>
</dbReference>
<name>A0AAV8GCB2_9POAL</name>
<feature type="transmembrane region" description="Helical" evidence="18">
    <location>
        <begin position="708"/>
        <end position="726"/>
    </location>
</feature>
<evidence type="ECO:0000256" key="9">
    <source>
        <dbReference type="ARBA" id="ARBA00023136"/>
    </source>
</evidence>
<keyword evidence="5 18" id="KW-0812">Transmembrane</keyword>
<feature type="region of interest" description="Disordered" evidence="17">
    <location>
        <begin position="766"/>
        <end position="796"/>
    </location>
</feature>
<gene>
    <name evidence="20" type="ORF">LUZ62_053081</name>
</gene>
<keyword evidence="9 15" id="KW-0472">Membrane</keyword>
<evidence type="ECO:0000256" key="17">
    <source>
        <dbReference type="SAM" id="MobiDB-lite"/>
    </source>
</evidence>
<dbReference type="CDD" id="cd13686">
    <property type="entry name" value="GluR_Plant"/>
    <property type="match status" value="1"/>
</dbReference>
<protein>
    <recommendedName>
        <fullName evidence="15">Glutamate receptor</fullName>
    </recommendedName>
</protein>
<dbReference type="EMBL" id="JAMFTS010000002">
    <property type="protein sequence ID" value="KAJ4801835.1"/>
    <property type="molecule type" value="Genomic_DNA"/>
</dbReference>
<dbReference type="FunFam" id="3.40.50.2300:FF:000188">
    <property type="entry name" value="Glutamate receptor"/>
    <property type="match status" value="1"/>
</dbReference>
<evidence type="ECO:0000256" key="2">
    <source>
        <dbReference type="ARBA" id="ARBA00008685"/>
    </source>
</evidence>
<dbReference type="InterPro" id="IPR001828">
    <property type="entry name" value="ANF_lig-bd_rcpt"/>
</dbReference>
<dbReference type="Gene3D" id="3.40.190.10">
    <property type="entry name" value="Periplasmic binding protein-like II"/>
    <property type="match status" value="2"/>
</dbReference>
<comment type="caution">
    <text evidence="20">The sequence shown here is derived from an EMBL/GenBank/DDBJ whole genome shotgun (WGS) entry which is preliminary data.</text>
</comment>
<evidence type="ECO:0000256" key="6">
    <source>
        <dbReference type="ARBA" id="ARBA00022729"/>
    </source>
</evidence>
<dbReference type="Pfam" id="PF01094">
    <property type="entry name" value="ANF_receptor"/>
    <property type="match status" value="1"/>
</dbReference>
<feature type="compositionally biased region" description="Polar residues" evidence="17">
    <location>
        <begin position="782"/>
        <end position="791"/>
    </location>
</feature>
<comment type="subcellular location">
    <subcellularLocation>
        <location evidence="1">Membrane</location>
        <topology evidence="1">Multi-pass membrane protein</topology>
    </subcellularLocation>
</comment>
<keyword evidence="13 15" id="KW-0407">Ion channel</keyword>
<keyword evidence="21" id="KW-1185">Reference proteome</keyword>
<dbReference type="PIRSF" id="PIRSF037090">
    <property type="entry name" value="Iontro_Glu-like_rcpt_pln"/>
    <property type="match status" value="1"/>
</dbReference>
<evidence type="ECO:0000256" key="14">
    <source>
        <dbReference type="ARBA" id="ARBA00049638"/>
    </source>
</evidence>
<evidence type="ECO:0000313" key="20">
    <source>
        <dbReference type="EMBL" id="KAJ4801835.1"/>
    </source>
</evidence>
<sequence>MAGVMHLLQTIRAKAIIGPQKSSQADNVAGLGIISRVPVISFTSTSPTVSSMRLPYFVRTAINDVAQVKTITSLIKAYGWLEVVLIIEETEFGRGIIPDLTHGLQMIHVRVPHRSVINISSTNDQIQQELYKLKTMPTRVFIVHMSSPMGSILFLNAKEVGMMSEGYVWIMTSGVADMVDSLDPRVITAMKGALGVRLHVPLTKELGDFTTRWKKRFHEDNDNPKELVSSEPSIYALWAYDTIYALAMAVENLGVEITQSAYDPTPHLPVLSTGPQLLRALLNIKFQGKAGIREIGYWTEDQGLSRELEYVRNSKIRSTSQQKLNPIVWPGESTTVPKGWEIPVSGSKLRVGVIKGSFAEFMNVEVDPKTNAVIPSGYAVDVFQEAISRLPFGLRYEYQLFGDISVADSLTYDDFVFQAHLEKYDVAIGDITIRYNRSLYVDFSVPYTESGVAMIVPVKQAANKNRFIIFKPLKLSLLVLSVVSVISAAAVICLLEPNLRNNLGSSTFDHIVTGLQLSMLAYQEKLESTLSKIISVAMFFLLLVLKSCYTANLSSMLTVQQLQPTVTDLHDIVRIGDHVGYGKGSFVEGLLIQQLNFEKHKIKGYNIEDWHNALDNRSVAAIVDEVPYIKSFLAKHCNSYTMIPIYKTAGFGFAFPKDSPLEPYISREILNITGGDDIIDIEKKWIGDKSCPDNRGSGEPNKLGLDNFMFLIVFVLGVSVICLLYHCVANTNVGSEPGASNEGSNNNDGYKTSANREENDTYVATSLSNANGNREGNDTDVRSLSNANKEGSNIDDGNKIAANIEMTILNENIVKG</sequence>
<keyword evidence="16" id="KW-1015">Disulfide bond</keyword>
<feature type="compositionally biased region" description="Polar residues" evidence="17">
    <location>
        <begin position="741"/>
        <end position="753"/>
    </location>
</feature>
<keyword evidence="7 18" id="KW-1133">Transmembrane helix</keyword>
<feature type="region of interest" description="Disordered" evidence="17">
    <location>
        <begin position="735"/>
        <end position="754"/>
    </location>
</feature>
<evidence type="ECO:0000256" key="4">
    <source>
        <dbReference type="ARBA" id="ARBA00022448"/>
    </source>
</evidence>
<dbReference type="InterPro" id="IPR019594">
    <property type="entry name" value="Glu/Gly-bd"/>
</dbReference>
<evidence type="ECO:0000256" key="15">
    <source>
        <dbReference type="PIRNR" id="PIRNR037090"/>
    </source>
</evidence>
<organism evidence="20 21">
    <name type="scientific">Rhynchospora pubera</name>
    <dbReference type="NCBI Taxonomy" id="906938"/>
    <lineage>
        <taxon>Eukaryota</taxon>
        <taxon>Viridiplantae</taxon>
        <taxon>Streptophyta</taxon>
        <taxon>Embryophyta</taxon>
        <taxon>Tracheophyta</taxon>
        <taxon>Spermatophyta</taxon>
        <taxon>Magnoliopsida</taxon>
        <taxon>Liliopsida</taxon>
        <taxon>Poales</taxon>
        <taxon>Cyperaceae</taxon>
        <taxon>Cyperoideae</taxon>
        <taxon>Rhynchosporeae</taxon>
        <taxon>Rhynchospora</taxon>
    </lineage>
</organism>
<evidence type="ECO:0000256" key="18">
    <source>
        <dbReference type="SAM" id="Phobius"/>
    </source>
</evidence>
<evidence type="ECO:0000256" key="1">
    <source>
        <dbReference type="ARBA" id="ARBA00004141"/>
    </source>
</evidence>
<feature type="disulfide bond" evidence="16">
    <location>
        <begin position="637"/>
        <end position="691"/>
    </location>
</feature>
<evidence type="ECO:0000256" key="8">
    <source>
        <dbReference type="ARBA" id="ARBA00023065"/>
    </source>
</evidence>
<evidence type="ECO:0000259" key="19">
    <source>
        <dbReference type="SMART" id="SM00079"/>
    </source>
</evidence>
<dbReference type="PANTHER" id="PTHR34836">
    <property type="entry name" value="OS06G0188250 PROTEIN"/>
    <property type="match status" value="1"/>
</dbReference>
<dbReference type="Pfam" id="PF10613">
    <property type="entry name" value="Lig_chan-Glu_bd"/>
    <property type="match status" value="1"/>
</dbReference>
<comment type="function">
    <text evidence="15">Glutamate-gated receptor that probably acts as non-selective cation channel.</text>
</comment>
<evidence type="ECO:0000256" key="5">
    <source>
        <dbReference type="ARBA" id="ARBA00022692"/>
    </source>
</evidence>
<dbReference type="InterPro" id="IPR001320">
    <property type="entry name" value="Iontro_rcpt_C"/>
</dbReference>
<feature type="domain" description="Ionotropic glutamate receptor C-terminal" evidence="19">
    <location>
        <begin position="348"/>
        <end position="688"/>
    </location>
</feature>
<dbReference type="InterPro" id="IPR017103">
    <property type="entry name" value="Iontropic_Glu_rcpt_pln"/>
</dbReference>
<dbReference type="InterPro" id="IPR015683">
    <property type="entry name" value="Ionotropic_Glu_rcpt"/>
</dbReference>
<dbReference type="Gene3D" id="1.10.287.70">
    <property type="match status" value="1"/>
</dbReference>
<evidence type="ECO:0000313" key="21">
    <source>
        <dbReference type="Proteomes" id="UP001140206"/>
    </source>
</evidence>
<dbReference type="PANTHER" id="PTHR34836:SF1">
    <property type="entry name" value="OS09G0428600 PROTEIN"/>
    <property type="match status" value="1"/>
</dbReference>